<feature type="transmembrane region" description="Helical" evidence="1">
    <location>
        <begin position="97"/>
        <end position="116"/>
    </location>
</feature>
<keyword evidence="1" id="KW-0472">Membrane</keyword>
<dbReference type="RefSeq" id="WP_248352655.1">
    <property type="nucleotide sequence ID" value="NZ_AP025591.1"/>
</dbReference>
<feature type="transmembrane region" description="Helical" evidence="1">
    <location>
        <begin position="191"/>
        <end position="208"/>
    </location>
</feature>
<protein>
    <recommendedName>
        <fullName evidence="4">YfhO family protein</fullName>
    </recommendedName>
</protein>
<reference evidence="3" key="1">
    <citation type="journal article" date="2022" name="Int. J. Syst. Evol. Microbiol.">
        <title>Anaeromyxobacter oryzae sp. nov., Anaeromyxobacter diazotrophicus sp. nov. and Anaeromyxobacter paludicola sp. nov., isolated from paddy soils.</title>
        <authorList>
            <person name="Itoh H."/>
            <person name="Xu Z."/>
            <person name="Mise K."/>
            <person name="Masuda Y."/>
            <person name="Ushijima N."/>
            <person name="Hayakawa C."/>
            <person name="Shiratori Y."/>
            <person name="Senoo K."/>
        </authorList>
    </citation>
    <scope>NUCLEOTIDE SEQUENCE [LARGE SCALE GENOMIC DNA]</scope>
    <source>
        <strain evidence="3">Red232</strain>
    </source>
</reference>
<feature type="transmembrane region" description="Helical" evidence="1">
    <location>
        <begin position="220"/>
        <end position="241"/>
    </location>
</feature>
<sequence>MASEARRGGVAVAAALAAAWAIFFAPALLGDGQFLYRDAGRMHHPVKRWIAEELRRGHLPEWNPYAGMGVPVVAGGVDAPLHPLNALFLVAPFEAAFKAWVLLSVLGAGLGAAAWARQLGRTPAGAAAAGLAFMLSGFVVSSTDNLTYLTTLAAAPWLLAAAHAAASAGGPGWLLAVTGASFLTAAGGDPMGWALAVALASAQALLIVEGPPARRGVRAALVVLVAVLGAAPVVLPILAWIPHSSRAAAFAAGEYARWNLHPLRLLELVVPDLFRSSTPGNLYAGVFHAYAGNAYTTIPWVVSIYAGAAAVSLAAFGALRDRGARRLALLALVIAWMALGPNAGFGQLARSLPILSSFRFWEKLVAWVTLLPAAAAGAGVDRLLANPREGRRLAIAVGASGALLGGAWAAAALAPGALARWVQLGDRTRLAEALVANVREGAGAAAISLGLLAAVALLIARGRLARLGAAALVAVLALDLGAANVRAYVLAPPGIVSEPSPIAERLRAEPGLPRVVTPFRIAPERWPELRQFEAGWRWLARTAGAASNVALRIGNLDAYTGMLPARLIRFRSRTDPTTVAAPAALWGFGAVVVPGSAALATQAGIPAGGEATLADPALPAYVVRQPARPRIALAGPLDGADEAGALEFVLAPGASASGRSVVEGPVPAGYRPPVGEARLVADEGERLVVTARADAPALLVVNDANTDGWSATVDGLSSGIVAVNYLARGIWVPAGDHTVELRYRTPWLRAGAALAAAATLVLSALALRRGWRRRASSAGPEAPAP</sequence>
<evidence type="ECO:0000313" key="3">
    <source>
        <dbReference type="Proteomes" id="UP001162891"/>
    </source>
</evidence>
<dbReference type="InterPro" id="IPR018580">
    <property type="entry name" value="Uncharacterised_YfhO"/>
</dbReference>
<dbReference type="PANTHER" id="PTHR38454">
    <property type="entry name" value="INTEGRAL MEMBRANE PROTEIN-RELATED"/>
    <property type="match status" value="1"/>
</dbReference>
<feature type="transmembrane region" description="Helical" evidence="1">
    <location>
        <begin position="467"/>
        <end position="489"/>
    </location>
</feature>
<keyword evidence="3" id="KW-1185">Reference proteome</keyword>
<dbReference type="Proteomes" id="UP001162891">
    <property type="component" value="Chromosome"/>
</dbReference>
<feature type="transmembrane region" description="Helical" evidence="1">
    <location>
        <begin position="442"/>
        <end position="460"/>
    </location>
</feature>
<feature type="transmembrane region" description="Helical" evidence="1">
    <location>
        <begin position="396"/>
        <end position="422"/>
    </location>
</feature>
<evidence type="ECO:0000256" key="1">
    <source>
        <dbReference type="SAM" id="Phobius"/>
    </source>
</evidence>
<organism evidence="2 3">
    <name type="scientific">Anaeromyxobacter oryzae</name>
    <dbReference type="NCBI Taxonomy" id="2918170"/>
    <lineage>
        <taxon>Bacteria</taxon>
        <taxon>Pseudomonadati</taxon>
        <taxon>Myxococcota</taxon>
        <taxon>Myxococcia</taxon>
        <taxon>Myxococcales</taxon>
        <taxon>Cystobacterineae</taxon>
        <taxon>Anaeromyxobacteraceae</taxon>
        <taxon>Anaeromyxobacter</taxon>
    </lineage>
</organism>
<evidence type="ECO:0000313" key="2">
    <source>
        <dbReference type="EMBL" id="BDG04292.1"/>
    </source>
</evidence>
<feature type="transmembrane region" description="Helical" evidence="1">
    <location>
        <begin position="747"/>
        <end position="767"/>
    </location>
</feature>
<feature type="transmembrane region" description="Helical" evidence="1">
    <location>
        <begin position="123"/>
        <end position="141"/>
    </location>
</feature>
<name>A0ABN6MTJ9_9BACT</name>
<gene>
    <name evidence="2" type="ORF">AMOR_32880</name>
</gene>
<keyword evidence="1" id="KW-0812">Transmembrane</keyword>
<evidence type="ECO:0008006" key="4">
    <source>
        <dbReference type="Google" id="ProtNLM"/>
    </source>
</evidence>
<keyword evidence="1" id="KW-1133">Transmembrane helix</keyword>
<feature type="transmembrane region" description="Helical" evidence="1">
    <location>
        <begin position="364"/>
        <end position="384"/>
    </location>
</feature>
<dbReference type="EMBL" id="AP025591">
    <property type="protein sequence ID" value="BDG04292.1"/>
    <property type="molecule type" value="Genomic_DNA"/>
</dbReference>
<proteinExistence type="predicted"/>
<dbReference type="PANTHER" id="PTHR38454:SF1">
    <property type="entry name" value="INTEGRAL MEMBRANE PROTEIN"/>
    <property type="match status" value="1"/>
</dbReference>
<accession>A0ABN6MTJ9</accession>
<feature type="transmembrane region" description="Helical" evidence="1">
    <location>
        <begin position="326"/>
        <end position="344"/>
    </location>
</feature>
<feature type="transmembrane region" description="Helical" evidence="1">
    <location>
        <begin position="298"/>
        <end position="319"/>
    </location>
</feature>